<proteinExistence type="predicted"/>
<evidence type="ECO:0000256" key="4">
    <source>
        <dbReference type="SAM" id="Phobius"/>
    </source>
</evidence>
<organism evidence="5 6">
    <name type="scientific">[Mycobacterium] fortunisiensis</name>
    <dbReference type="NCBI Taxonomy" id="2600579"/>
    <lineage>
        <taxon>Bacteria</taxon>
        <taxon>Bacillati</taxon>
        <taxon>Actinomycetota</taxon>
        <taxon>Actinomycetes</taxon>
        <taxon>Mycobacteriales</taxon>
        <taxon>Mycobacteriaceae</taxon>
        <taxon>Mycolicibacterium</taxon>
    </lineage>
</organism>
<feature type="region of interest" description="Disordered" evidence="3">
    <location>
        <begin position="1"/>
        <end position="58"/>
    </location>
</feature>
<keyword evidence="6" id="KW-1185">Reference proteome</keyword>
<dbReference type="PANTHER" id="PTHR37042">
    <property type="entry name" value="OUTER MEMBRANE PROTEIN RV1973"/>
    <property type="match status" value="1"/>
</dbReference>
<evidence type="ECO:0000256" key="1">
    <source>
        <dbReference type="ARBA" id="ARBA00004370"/>
    </source>
</evidence>
<dbReference type="Proteomes" id="UP000812982">
    <property type="component" value="Unassembled WGS sequence"/>
</dbReference>
<feature type="compositionally biased region" description="Acidic residues" evidence="3">
    <location>
        <begin position="1"/>
        <end position="10"/>
    </location>
</feature>
<evidence type="ECO:0000313" key="6">
    <source>
        <dbReference type="Proteomes" id="UP000812982"/>
    </source>
</evidence>
<gene>
    <name evidence="5" type="ORF">FR943_22850</name>
</gene>
<dbReference type="RefSeq" id="WP_217160529.1">
    <property type="nucleotide sequence ID" value="NZ_VOMB01000024.1"/>
</dbReference>
<protein>
    <submittedName>
        <fullName evidence="5">Mce associated protein mas1a</fullName>
    </submittedName>
</protein>
<dbReference type="EMBL" id="VOMB01000024">
    <property type="protein sequence ID" value="MBU9766665.1"/>
    <property type="molecule type" value="Genomic_DNA"/>
</dbReference>
<dbReference type="PANTHER" id="PTHR37042:SF4">
    <property type="entry name" value="OUTER MEMBRANE PROTEIN RV1973"/>
    <property type="match status" value="1"/>
</dbReference>
<feature type="compositionally biased region" description="Low complexity" evidence="3">
    <location>
        <begin position="22"/>
        <end position="34"/>
    </location>
</feature>
<accession>A0ABS6KSP6</accession>
<comment type="subcellular location">
    <subcellularLocation>
        <location evidence="1">Membrane</location>
    </subcellularLocation>
</comment>
<keyword evidence="2 4" id="KW-0472">Membrane</keyword>
<keyword evidence="4" id="KW-0812">Transmembrane</keyword>
<feature type="transmembrane region" description="Helical" evidence="4">
    <location>
        <begin position="64"/>
        <end position="84"/>
    </location>
</feature>
<reference evidence="5 6" key="1">
    <citation type="journal article" date="2021" name="Sci. Rep.">
        <title>Phenotypic and genomic hallmarks of a novel, potentially pathogenic rapidly growing Mycobacterium species related to the Mycobacterium fortuitum complex.</title>
        <authorList>
            <person name="Gharbi R."/>
            <person name="Khanna V."/>
            <person name="Frigui W."/>
            <person name="Mhenni B."/>
            <person name="Brosch R."/>
            <person name="Mardassi H."/>
        </authorList>
    </citation>
    <scope>NUCLEOTIDE SEQUENCE [LARGE SCALE GENOMIC DNA]</scope>
    <source>
        <strain evidence="5 6">TNTM28</strain>
    </source>
</reference>
<keyword evidence="4" id="KW-1133">Transmembrane helix</keyword>
<sequence length="218" mass="22957">MSADDTDDNTTEAGTTDDPVPAVTGTDDPAVDDAPAAEKSDDPAAPEPTDGETGGETGGRLRRWIVAGLAALVAAAAIAALVMLSLGEYHHRQNDALRAEAVQTSHDYLVAMAAFDYQKMDAARDQIVAESTPGFAAKYDEMVKALRDIVVSSKGVATATAEHVAVESLDGDTATVVAFVDQHVTNVTAPQGSDQKYRMVVKLVRSGDRWIVDDVQTV</sequence>
<evidence type="ECO:0000256" key="3">
    <source>
        <dbReference type="SAM" id="MobiDB-lite"/>
    </source>
</evidence>
<evidence type="ECO:0000313" key="5">
    <source>
        <dbReference type="EMBL" id="MBU9766665.1"/>
    </source>
</evidence>
<name>A0ABS6KSP6_9MYCO</name>
<evidence type="ECO:0000256" key="2">
    <source>
        <dbReference type="ARBA" id="ARBA00023136"/>
    </source>
</evidence>
<comment type="caution">
    <text evidence="5">The sequence shown here is derived from an EMBL/GenBank/DDBJ whole genome shotgun (WGS) entry which is preliminary data.</text>
</comment>